<dbReference type="EMBL" id="JBHSQB010000003">
    <property type="protein sequence ID" value="MFC6095539.1"/>
    <property type="molecule type" value="Genomic_DNA"/>
</dbReference>
<dbReference type="RefSeq" id="WP_379790170.1">
    <property type="nucleotide sequence ID" value="NZ_JBHSQB010000003.1"/>
</dbReference>
<dbReference type="SUPFAM" id="SSF82185">
    <property type="entry name" value="Histone H3 K4-specific methyltransferase SET7/9 N-terminal domain"/>
    <property type="match status" value="1"/>
</dbReference>
<gene>
    <name evidence="1" type="ORF">ACFPVY_02685</name>
</gene>
<dbReference type="InterPro" id="IPR011652">
    <property type="entry name" value="MORN_2"/>
</dbReference>
<evidence type="ECO:0000313" key="2">
    <source>
        <dbReference type="Proteomes" id="UP001596287"/>
    </source>
</evidence>
<dbReference type="Gene3D" id="3.90.930.1">
    <property type="match status" value="1"/>
</dbReference>
<reference evidence="2" key="1">
    <citation type="journal article" date="2019" name="Int. J. Syst. Evol. Microbiol.">
        <title>The Global Catalogue of Microorganisms (GCM) 10K type strain sequencing project: providing services to taxonomists for standard genome sequencing and annotation.</title>
        <authorList>
            <consortium name="The Broad Institute Genomics Platform"/>
            <consortium name="The Broad Institute Genome Sequencing Center for Infectious Disease"/>
            <person name="Wu L."/>
            <person name="Ma J."/>
        </authorList>
    </citation>
    <scope>NUCLEOTIDE SEQUENCE [LARGE SCALE GENOMIC DNA]</scope>
    <source>
        <strain evidence="2">CCUG 49679</strain>
    </source>
</reference>
<accession>A0ABW1PJP6</accession>
<proteinExistence type="predicted"/>
<name>A0ABW1PJP6_9FLAO</name>
<evidence type="ECO:0000313" key="1">
    <source>
        <dbReference type="EMBL" id="MFC6095539.1"/>
    </source>
</evidence>
<protein>
    <submittedName>
        <fullName evidence="1">Toxin-antitoxin system YwqK family antitoxin</fullName>
    </submittedName>
</protein>
<dbReference type="PROSITE" id="PS51257">
    <property type="entry name" value="PROKAR_LIPOPROTEIN"/>
    <property type="match status" value="1"/>
</dbReference>
<dbReference type="Pfam" id="PF07661">
    <property type="entry name" value="MORN_2"/>
    <property type="match status" value="3"/>
</dbReference>
<organism evidence="1 2">
    <name type="scientific">Flavobacterium qiangtangense</name>
    <dbReference type="NCBI Taxonomy" id="1442595"/>
    <lineage>
        <taxon>Bacteria</taxon>
        <taxon>Pseudomonadati</taxon>
        <taxon>Bacteroidota</taxon>
        <taxon>Flavobacteriia</taxon>
        <taxon>Flavobacteriales</taxon>
        <taxon>Flavobacteriaceae</taxon>
        <taxon>Flavobacterium</taxon>
    </lineage>
</organism>
<sequence>MKILLITALLFVVTSCFGQAKKIMMSKDDQGYFRLLDQADTSYVFITDATRRAGLGSAYSLKEKLPDGAYEIYVNQNLKAKYAYSNGLRSGDWTNFYDNGQIERLVPYLNGKLHGYKRKYFEDGKLMEQIFYVDDKAEGSSFFNYPSGNVKSKYYHTNGKIYKRETFDEDGKIVIIKEY</sequence>
<dbReference type="Proteomes" id="UP001596287">
    <property type="component" value="Unassembled WGS sequence"/>
</dbReference>
<keyword evidence="2" id="KW-1185">Reference proteome</keyword>
<comment type="caution">
    <text evidence="1">The sequence shown here is derived from an EMBL/GenBank/DDBJ whole genome shotgun (WGS) entry which is preliminary data.</text>
</comment>